<organism evidence="5 6">
    <name type="scientific">Duganella callida</name>
    <dbReference type="NCBI Taxonomy" id="2561932"/>
    <lineage>
        <taxon>Bacteria</taxon>
        <taxon>Pseudomonadati</taxon>
        <taxon>Pseudomonadota</taxon>
        <taxon>Betaproteobacteria</taxon>
        <taxon>Burkholderiales</taxon>
        <taxon>Oxalobacteraceae</taxon>
        <taxon>Telluria group</taxon>
        <taxon>Duganella</taxon>
    </lineage>
</organism>
<dbReference type="Gene3D" id="2.60.120.330">
    <property type="entry name" value="B-lactam Antibiotic, Isopenicillin N Synthase, Chain"/>
    <property type="match status" value="1"/>
</dbReference>
<keyword evidence="2" id="KW-0223">Dioxygenase</keyword>
<reference evidence="5 6" key="1">
    <citation type="submission" date="2019-03" db="EMBL/GenBank/DDBJ databases">
        <title>Draft Genome Sequence of Duganella callidus sp. nov., a Novel Duganella Species Isolated from Cultivated Soil.</title>
        <authorList>
            <person name="Raths R."/>
            <person name="Peta V."/>
            <person name="Bucking H."/>
        </authorList>
    </citation>
    <scope>NUCLEOTIDE SEQUENCE [LARGE SCALE GENOMIC DNA]</scope>
    <source>
        <strain evidence="5 6">DN04</strain>
    </source>
</reference>
<comment type="similarity">
    <text evidence="1">Belongs to the aspartyl/asparaginyl beta-hydroxylase family.</text>
</comment>
<dbReference type="Proteomes" id="UP000297729">
    <property type="component" value="Unassembled WGS sequence"/>
</dbReference>
<evidence type="ECO:0000256" key="2">
    <source>
        <dbReference type="ARBA" id="ARBA00022964"/>
    </source>
</evidence>
<dbReference type="EMBL" id="SPVG01000146">
    <property type="protein sequence ID" value="TFW20731.1"/>
    <property type="molecule type" value="Genomic_DNA"/>
</dbReference>
<dbReference type="Pfam" id="PF05118">
    <property type="entry name" value="Asp_Arg_Hydrox"/>
    <property type="match status" value="1"/>
</dbReference>
<dbReference type="OrthoDB" id="21665at2"/>
<dbReference type="GO" id="GO:0051213">
    <property type="term" value="F:dioxygenase activity"/>
    <property type="evidence" value="ECO:0007669"/>
    <property type="project" value="UniProtKB-KW"/>
</dbReference>
<dbReference type="InterPro" id="IPR047694">
    <property type="entry name" value="Lipid_A_LpxO-like"/>
</dbReference>
<evidence type="ECO:0000259" key="4">
    <source>
        <dbReference type="Pfam" id="PF05118"/>
    </source>
</evidence>
<dbReference type="InterPro" id="IPR051821">
    <property type="entry name" value="Asp/Asn_beta-hydroxylase"/>
</dbReference>
<dbReference type="PANTHER" id="PTHR46332">
    <property type="entry name" value="ASPARTATE BETA-HYDROXYLASE DOMAIN-CONTAINING PROTEIN 2"/>
    <property type="match status" value="1"/>
</dbReference>
<feature type="domain" description="Aspartyl/asparaginy/proline hydroxylase" evidence="4">
    <location>
        <begin position="68"/>
        <end position="222"/>
    </location>
</feature>
<protein>
    <submittedName>
        <fullName evidence="5">Lipid A hydroxylase LpxO</fullName>
    </submittedName>
</protein>
<evidence type="ECO:0000256" key="3">
    <source>
        <dbReference type="ARBA" id="ARBA00023002"/>
    </source>
</evidence>
<dbReference type="InterPro" id="IPR007803">
    <property type="entry name" value="Asp/Arg/Pro-Hydrxlase"/>
</dbReference>
<dbReference type="InterPro" id="IPR027443">
    <property type="entry name" value="IPNS-like_sf"/>
</dbReference>
<keyword evidence="3" id="KW-0560">Oxidoreductase</keyword>
<name>A0A4Y9SIT1_9BURK</name>
<keyword evidence="6" id="KW-1185">Reference proteome</keyword>
<comment type="caution">
    <text evidence="5">The sequence shown here is derived from an EMBL/GenBank/DDBJ whole genome shotgun (WGS) entry which is preliminary data.</text>
</comment>
<proteinExistence type="inferred from homology"/>
<dbReference type="PANTHER" id="PTHR46332:SF5">
    <property type="entry name" value="ASPARTATE BETA-HYDROXYLASE DOMAIN CONTAINING 2"/>
    <property type="match status" value="1"/>
</dbReference>
<evidence type="ECO:0000256" key="1">
    <source>
        <dbReference type="ARBA" id="ARBA00007730"/>
    </source>
</evidence>
<dbReference type="AlphaFoldDB" id="A0A4Y9SIT1"/>
<dbReference type="NCBIfam" id="NF033391">
    <property type="entry name" value="lipid_A_LpxO"/>
    <property type="match status" value="1"/>
</dbReference>
<gene>
    <name evidence="5" type="primary">lpxO</name>
    <name evidence="5" type="ORF">E4L98_14110</name>
</gene>
<dbReference type="SUPFAM" id="SSF51197">
    <property type="entry name" value="Clavaminate synthase-like"/>
    <property type="match status" value="1"/>
</dbReference>
<sequence>MKLVLVGFIFLCILHIHFRGKVRLPFMRQLFDHSSFMSPINLFMHTFSRVPSKPYLELDYWKELAPLQQNWEVIREEARNLLAMQKIKAAEQNNDAGFNSFFKTGWKRFYLKWYDAGHPSAERLCPRTTELLRAIPTVKAAMFAELPPGAKLNPHRDPYAGSIRYHLGLMTPNDDRCFIDVDGERHSWRDGQAVMFDETYIHWAINGSDRDRVILFCDVERPMRFRWAAAVNRFLGRTMMTAAASPNETGDQTGLVSKLFKVSFVMGQYRRRFKAWNKTAYKLTKFGLIIALAAAIIFI</sequence>
<evidence type="ECO:0000313" key="6">
    <source>
        <dbReference type="Proteomes" id="UP000297729"/>
    </source>
</evidence>
<evidence type="ECO:0000313" key="5">
    <source>
        <dbReference type="EMBL" id="TFW20731.1"/>
    </source>
</evidence>
<accession>A0A4Y9SIT1</accession>